<feature type="domain" description="Nematode cuticle collagen N-terminal" evidence="4">
    <location>
        <begin position="5"/>
        <end position="57"/>
    </location>
</feature>
<feature type="region of interest" description="Disordered" evidence="2">
    <location>
        <begin position="134"/>
        <end position="212"/>
    </location>
</feature>
<dbReference type="Pfam" id="PF01484">
    <property type="entry name" value="Col_cuticle_N"/>
    <property type="match status" value="1"/>
</dbReference>
<protein>
    <submittedName>
        <fullName evidence="5">Nematode cuticle collagen domain protein</fullName>
    </submittedName>
</protein>
<feature type="region of interest" description="Disordered" evidence="2">
    <location>
        <begin position="305"/>
        <end position="331"/>
    </location>
</feature>
<gene>
    <name evidence="5" type="ORF">OESDEN_10236</name>
</gene>
<dbReference type="Proteomes" id="UP000053660">
    <property type="component" value="Unassembled WGS sequence"/>
</dbReference>
<dbReference type="PANTHER" id="PTHR24637:SF236">
    <property type="entry name" value="NEMATODE CUTICLE COLLAGEN N-TERMINAL DOMAIN-CONTAINING PROTEIN"/>
    <property type="match status" value="1"/>
</dbReference>
<evidence type="ECO:0000259" key="4">
    <source>
        <dbReference type="SMART" id="SM01088"/>
    </source>
</evidence>
<keyword evidence="5" id="KW-0176">Collagen</keyword>
<dbReference type="PANTHER" id="PTHR24637">
    <property type="entry name" value="COLLAGEN"/>
    <property type="match status" value="1"/>
</dbReference>
<name>A0A0B1SX88_OESDE</name>
<accession>A0A0B1SX88</accession>
<dbReference type="GO" id="GO:0005581">
    <property type="term" value="C:collagen trimer"/>
    <property type="evidence" value="ECO:0007669"/>
    <property type="project" value="UniProtKB-KW"/>
</dbReference>
<dbReference type="EMBL" id="KN553587">
    <property type="protein sequence ID" value="KHJ89928.1"/>
    <property type="molecule type" value="Genomic_DNA"/>
</dbReference>
<dbReference type="AlphaFoldDB" id="A0A0B1SX88"/>
<evidence type="ECO:0000256" key="2">
    <source>
        <dbReference type="SAM" id="MobiDB-lite"/>
    </source>
</evidence>
<feature type="compositionally biased region" description="Low complexity" evidence="2">
    <location>
        <begin position="185"/>
        <end position="196"/>
    </location>
</feature>
<proteinExistence type="predicted"/>
<feature type="transmembrane region" description="Helical" evidence="3">
    <location>
        <begin position="7"/>
        <end position="29"/>
    </location>
</feature>
<dbReference type="InterPro" id="IPR002486">
    <property type="entry name" value="Col_cuticle_N"/>
</dbReference>
<keyword evidence="6" id="KW-1185">Reference proteome</keyword>
<feature type="compositionally biased region" description="Basic residues" evidence="2">
    <location>
        <begin position="320"/>
        <end position="331"/>
    </location>
</feature>
<dbReference type="GO" id="GO:0042302">
    <property type="term" value="F:structural constituent of cuticle"/>
    <property type="evidence" value="ECO:0007669"/>
    <property type="project" value="InterPro"/>
</dbReference>
<evidence type="ECO:0000313" key="6">
    <source>
        <dbReference type="Proteomes" id="UP000053660"/>
    </source>
</evidence>
<evidence type="ECO:0000313" key="5">
    <source>
        <dbReference type="EMBL" id="KHJ89928.1"/>
    </source>
</evidence>
<reference evidence="5 6" key="1">
    <citation type="submission" date="2014-03" db="EMBL/GenBank/DDBJ databases">
        <title>Draft genome of the hookworm Oesophagostomum dentatum.</title>
        <authorList>
            <person name="Mitreva M."/>
        </authorList>
    </citation>
    <scope>NUCLEOTIDE SEQUENCE [LARGE SCALE GENOMIC DNA]</scope>
    <source>
        <strain evidence="5 6">OD-Hann</strain>
    </source>
</reference>
<dbReference type="SMART" id="SM01088">
    <property type="entry name" value="Col_cuticle_N"/>
    <property type="match status" value="1"/>
</dbReference>
<sequence length="331" mass="34695">MHTTTIASCIVWVAAVAATICLFAAAYLFNDINTFYYHVMEQMEEFKDIANSAWFEMQPTASAAFRTRRTAQNYKPEWPQWCGCGNGPTRCPEGPAGPVGLPGLPGETGPSGEIGLKGRDGMALFTDQERNGCIRCPVGPPGPQGRVGPAGPPGPNGAPGPRAEPGVQGPPGPEGPRGDPGLEGPPGESGPVGMPGEDAEFFIGIPGLPGPPGPMGIPGLPGLDGLPAPPPPLGEPGIEGWPGLAGPPGDDGLPGLPGLPGEPGSDRDYCPCPPRSFPAHDLALLRDENTIFIGHRAKVHSGWFRKRKQFQKKRAESRPTKRTSTKHVRKN</sequence>
<evidence type="ECO:0000256" key="1">
    <source>
        <dbReference type="ARBA" id="ARBA00022737"/>
    </source>
</evidence>
<keyword evidence="1" id="KW-0677">Repeat</keyword>
<dbReference type="OrthoDB" id="5877011at2759"/>
<keyword evidence="3" id="KW-0472">Membrane</keyword>
<dbReference type="Pfam" id="PF01391">
    <property type="entry name" value="Collagen"/>
    <property type="match status" value="2"/>
</dbReference>
<dbReference type="InterPro" id="IPR008160">
    <property type="entry name" value="Collagen"/>
</dbReference>
<keyword evidence="3" id="KW-1133">Transmembrane helix</keyword>
<evidence type="ECO:0000256" key="3">
    <source>
        <dbReference type="SAM" id="Phobius"/>
    </source>
</evidence>
<organism evidence="5 6">
    <name type="scientific">Oesophagostomum dentatum</name>
    <name type="common">Nodular worm</name>
    <dbReference type="NCBI Taxonomy" id="61180"/>
    <lineage>
        <taxon>Eukaryota</taxon>
        <taxon>Metazoa</taxon>
        <taxon>Ecdysozoa</taxon>
        <taxon>Nematoda</taxon>
        <taxon>Chromadorea</taxon>
        <taxon>Rhabditida</taxon>
        <taxon>Rhabditina</taxon>
        <taxon>Rhabditomorpha</taxon>
        <taxon>Strongyloidea</taxon>
        <taxon>Strongylidae</taxon>
        <taxon>Oesophagostomum</taxon>
    </lineage>
</organism>
<keyword evidence="3" id="KW-0812">Transmembrane</keyword>